<dbReference type="EMBL" id="QOVI01000002">
    <property type="protein sequence ID" value="RXG16554.1"/>
    <property type="molecule type" value="Genomic_DNA"/>
</dbReference>
<organism evidence="1 2">
    <name type="scientific">Leeuwenhoekiella aestuarii</name>
    <dbReference type="NCBI Taxonomy" id="2249426"/>
    <lineage>
        <taxon>Bacteria</taxon>
        <taxon>Pseudomonadati</taxon>
        <taxon>Bacteroidota</taxon>
        <taxon>Flavobacteriia</taxon>
        <taxon>Flavobacteriales</taxon>
        <taxon>Flavobacteriaceae</taxon>
        <taxon>Leeuwenhoekiella</taxon>
    </lineage>
</organism>
<sequence length="309" mass="36656">MPISKAHSSLGSKNSGSCYKLANYLEKENQELESSLNKTNSLKDLANFLNRKQDFFDHTRSDVNFVEVVDSIDNNIKKLCKKDSKFFSPTINFSQQEQEHIISLITQEEVNSIWDLNHKQFEQYNHKLREYIKKVMNNYAINFNRKEKGLRSGEDLVYFAKIEHFRKFKGYDKCVKEGDYKSGDYKPGLNSHAHIIVSRKDKTQRLKLTPTTKEKSTKRKIGNNVYQVGFDRMRWTNLNEKSFDDYFKYDRPELEKFENQYILKNGSPFEKDKLKQKIKSKALEKKELKQNLSIFDRNDKEVKEIRLKK</sequence>
<evidence type="ECO:0000313" key="2">
    <source>
        <dbReference type="Proteomes" id="UP000289821"/>
    </source>
</evidence>
<dbReference type="RefSeq" id="WP_128760233.1">
    <property type="nucleotide sequence ID" value="NZ_QOVI01000002.1"/>
</dbReference>
<dbReference type="InterPro" id="IPR043766">
    <property type="entry name" value="BfmA-like"/>
</dbReference>
<keyword evidence="2" id="KW-1185">Reference proteome</keyword>
<dbReference type="Pfam" id="PF18976">
    <property type="entry name" value="DUF5712"/>
    <property type="match status" value="1"/>
</dbReference>
<comment type="caution">
    <text evidence="1">The sequence shown here is derived from an EMBL/GenBank/DDBJ whole genome shotgun (WGS) entry which is preliminary data.</text>
</comment>
<protein>
    <recommendedName>
        <fullName evidence="3">Mobilization protein</fullName>
    </recommendedName>
</protein>
<gene>
    <name evidence="1" type="ORF">DSM04_102127</name>
</gene>
<reference evidence="1 2" key="1">
    <citation type="submission" date="2018-07" db="EMBL/GenBank/DDBJ databases">
        <title>Leeuwenhoekiella genomics.</title>
        <authorList>
            <person name="Tahon G."/>
            <person name="Willems A."/>
        </authorList>
    </citation>
    <scope>NUCLEOTIDE SEQUENCE [LARGE SCALE GENOMIC DNA]</scope>
    <source>
        <strain evidence="1 2">R-50232</strain>
    </source>
</reference>
<name>A0A4Q0NX47_9FLAO</name>
<dbReference type="AlphaFoldDB" id="A0A4Q0NX47"/>
<accession>A0A4Q0NX47</accession>
<proteinExistence type="predicted"/>
<evidence type="ECO:0008006" key="3">
    <source>
        <dbReference type="Google" id="ProtNLM"/>
    </source>
</evidence>
<dbReference type="Proteomes" id="UP000289821">
    <property type="component" value="Unassembled WGS sequence"/>
</dbReference>
<evidence type="ECO:0000313" key="1">
    <source>
        <dbReference type="EMBL" id="RXG16554.1"/>
    </source>
</evidence>